<gene>
    <name evidence="1" type="ORF">MM415A02042_0002</name>
</gene>
<name>A0A6M3JWE3_9ZZZZ</name>
<organism evidence="1">
    <name type="scientific">viral metagenome</name>
    <dbReference type="NCBI Taxonomy" id="1070528"/>
    <lineage>
        <taxon>unclassified sequences</taxon>
        <taxon>metagenomes</taxon>
        <taxon>organismal metagenomes</taxon>
    </lineage>
</organism>
<sequence length="61" mass="7449">MYKPELRQNIEQTLLIFFQQEVGNRVTENNWSWLGMKMRSIFESKNLQVELKEDEKKDQTK</sequence>
<evidence type="ECO:0000313" key="1">
    <source>
        <dbReference type="EMBL" id="QJA74333.1"/>
    </source>
</evidence>
<protein>
    <submittedName>
        <fullName evidence="1">Uncharacterized protein</fullName>
    </submittedName>
</protein>
<dbReference type="AlphaFoldDB" id="A0A6M3JWE3"/>
<dbReference type="EMBL" id="MT142091">
    <property type="protein sequence ID" value="QJA74333.1"/>
    <property type="molecule type" value="Genomic_DNA"/>
</dbReference>
<proteinExistence type="predicted"/>
<reference evidence="1" key="1">
    <citation type="submission" date="2020-03" db="EMBL/GenBank/DDBJ databases">
        <title>The deep terrestrial virosphere.</title>
        <authorList>
            <person name="Holmfeldt K."/>
            <person name="Nilsson E."/>
            <person name="Simone D."/>
            <person name="Lopez-Fernandez M."/>
            <person name="Wu X."/>
            <person name="de Brujin I."/>
            <person name="Lundin D."/>
            <person name="Andersson A."/>
            <person name="Bertilsson S."/>
            <person name="Dopson M."/>
        </authorList>
    </citation>
    <scope>NUCLEOTIDE SEQUENCE</scope>
    <source>
        <strain evidence="1">MM415A02042</strain>
    </source>
</reference>
<accession>A0A6M3JWE3</accession>